<feature type="transmembrane region" description="Helical" evidence="2">
    <location>
        <begin position="15"/>
        <end position="35"/>
    </location>
</feature>
<dbReference type="RefSeq" id="WP_258330715.1">
    <property type="nucleotide sequence ID" value="NZ_JAPTGG010000003.1"/>
</dbReference>
<feature type="transmembrane region" description="Helical" evidence="2">
    <location>
        <begin position="112"/>
        <end position="129"/>
    </location>
</feature>
<dbReference type="InterPro" id="IPR051203">
    <property type="entry name" value="Polysaccharide_Synthase-Rel"/>
</dbReference>
<dbReference type="PANTHER" id="PTHR43318:SF1">
    <property type="entry name" value="POLYSACCHARIDE BIOSYNTHESIS PROTEIN EPSC-RELATED"/>
    <property type="match status" value="1"/>
</dbReference>
<dbReference type="Proteomes" id="UP001069090">
    <property type="component" value="Unassembled WGS sequence"/>
</dbReference>
<dbReference type="InterPro" id="IPR003869">
    <property type="entry name" value="Polysac_CapD-like"/>
</dbReference>
<dbReference type="InterPro" id="IPR036291">
    <property type="entry name" value="NAD(P)-bd_dom_sf"/>
</dbReference>
<name>A0A9J6RJJ1_9GAMM</name>
<accession>A0A9J6RJJ1</accession>
<dbReference type="AlphaFoldDB" id="A0A9J6RJJ1"/>
<dbReference type="InterPro" id="IPR029063">
    <property type="entry name" value="SAM-dependent_MTases_sf"/>
</dbReference>
<comment type="similarity">
    <text evidence="1">Belongs to the polysaccharide synthase family.</text>
</comment>
<keyword evidence="5" id="KW-1185">Reference proteome</keyword>
<feature type="transmembrane region" description="Helical" evidence="2">
    <location>
        <begin position="80"/>
        <end position="100"/>
    </location>
</feature>
<sequence length="646" mass="71460">MLKKLVDISRPQKRVISVLTDMFCIPLALWGSISIRLETLYRIDNPLVVYSLAITTIATLAVFVRLGLYRAVIRYLSNHALITIVSGVSISALIFSASSFLLKAPIPRSAPFIYWGLALIFVGGSRMLVRDYVRRLQKLQKEKVIIYGAGTSGLQLANALFQGQDYQPVAYVDSNQALQGSVLQGLRVYKPSKLERLIRKHGVTKLLLAMGHATRAERAEILRSIEPLAIQVQTIPDMADVVSGRAKIEEIKDIELEDLLGRDPIAPNNELLDAIIKGKVVMVTGAGGSIGSELCRQIIEHEPKVLLLFELSEFNLYAIHNELTNIISDKALAVEIKPIVGSVQRDHRLQVIMSSFGVQTVYHAAAYKHVPLVEHNVVEGVRNNVFGTWYAAEAAVKAKVETFVLISTDKAVRPTNVMGASKRMAELVLQGMAERQSVTRFSMVRFGNVLGSSGSVVPLFREQIKNHGPVTVTHKDIIRYFMTIPEAAQLVLQAGTMGKGGDVFVLDMGEQVKIADLAKKMIRLMGLEVRSEKNPDGDIEIVYTGLRPGEKLFEELLIGDNPQGTEHPRIMKAQERSLPWSEVELILDQLDHCCHDFDCEKVRAILEAAPLGFAPNNAIDDLVWNQKKPVTASKIAAVTDIDLARK</sequence>
<dbReference type="EMBL" id="JAPTGG010000003">
    <property type="protein sequence ID" value="MCZ0864562.1"/>
    <property type="molecule type" value="Genomic_DNA"/>
</dbReference>
<dbReference type="PANTHER" id="PTHR43318">
    <property type="entry name" value="UDP-N-ACETYLGLUCOSAMINE 4,6-DEHYDRATASE"/>
    <property type="match status" value="1"/>
</dbReference>
<keyword evidence="2" id="KW-0812">Transmembrane</keyword>
<keyword evidence="2" id="KW-0472">Membrane</keyword>
<evidence type="ECO:0000259" key="3">
    <source>
        <dbReference type="Pfam" id="PF02719"/>
    </source>
</evidence>
<dbReference type="Gene3D" id="3.40.50.720">
    <property type="entry name" value="NAD(P)-binding Rossmann-like Domain"/>
    <property type="match status" value="2"/>
</dbReference>
<feature type="domain" description="Polysaccharide biosynthesis protein CapD-like" evidence="3">
    <location>
        <begin position="281"/>
        <end position="574"/>
    </location>
</feature>
<evidence type="ECO:0000313" key="4">
    <source>
        <dbReference type="EMBL" id="MCZ0864562.1"/>
    </source>
</evidence>
<evidence type="ECO:0000256" key="1">
    <source>
        <dbReference type="ARBA" id="ARBA00007430"/>
    </source>
</evidence>
<feature type="transmembrane region" description="Helical" evidence="2">
    <location>
        <begin position="47"/>
        <end position="68"/>
    </location>
</feature>
<evidence type="ECO:0000313" key="5">
    <source>
        <dbReference type="Proteomes" id="UP001069090"/>
    </source>
</evidence>
<dbReference type="CDD" id="cd05237">
    <property type="entry name" value="UDP_invert_4-6DH_SDR_e"/>
    <property type="match status" value="1"/>
</dbReference>
<dbReference type="SUPFAM" id="SSF51735">
    <property type="entry name" value="NAD(P)-binding Rossmann-fold domains"/>
    <property type="match status" value="1"/>
</dbReference>
<dbReference type="Pfam" id="PF02719">
    <property type="entry name" value="Polysacc_synt_2"/>
    <property type="match status" value="1"/>
</dbReference>
<evidence type="ECO:0000256" key="2">
    <source>
        <dbReference type="SAM" id="Phobius"/>
    </source>
</evidence>
<protein>
    <submittedName>
        <fullName evidence="4">Nucleoside-diphosphate sugar epimerase/dehydratase</fullName>
    </submittedName>
</protein>
<dbReference type="SUPFAM" id="SSF53335">
    <property type="entry name" value="S-adenosyl-L-methionine-dependent methyltransferases"/>
    <property type="match status" value="1"/>
</dbReference>
<organism evidence="4 5">
    <name type="scientific">Dasania phycosphaerae</name>
    <dbReference type="NCBI Taxonomy" id="2950436"/>
    <lineage>
        <taxon>Bacteria</taxon>
        <taxon>Pseudomonadati</taxon>
        <taxon>Pseudomonadota</taxon>
        <taxon>Gammaproteobacteria</taxon>
        <taxon>Cellvibrionales</taxon>
        <taxon>Spongiibacteraceae</taxon>
        <taxon>Dasania</taxon>
    </lineage>
</organism>
<gene>
    <name evidence="4" type="ORF">O0V09_05085</name>
</gene>
<proteinExistence type="inferred from homology"/>
<reference evidence="4 5" key="1">
    <citation type="submission" date="2022-12" db="EMBL/GenBank/DDBJ databases">
        <title>Dasania phycosphaerae sp. nov., isolated from particulate material of the south coast of Korea.</title>
        <authorList>
            <person name="Jiang Y."/>
        </authorList>
    </citation>
    <scope>NUCLEOTIDE SEQUENCE [LARGE SCALE GENOMIC DNA]</scope>
    <source>
        <strain evidence="4 5">GY-19</strain>
    </source>
</reference>
<comment type="caution">
    <text evidence="4">The sequence shown here is derived from an EMBL/GenBank/DDBJ whole genome shotgun (WGS) entry which is preliminary data.</text>
</comment>
<keyword evidence="2" id="KW-1133">Transmembrane helix</keyword>